<gene>
    <name evidence="2" type="ORF">A6769_32905</name>
</gene>
<evidence type="ECO:0000313" key="3">
    <source>
        <dbReference type="Proteomes" id="UP000252085"/>
    </source>
</evidence>
<evidence type="ECO:0000313" key="2">
    <source>
        <dbReference type="EMBL" id="RCJ30647.1"/>
    </source>
</evidence>
<evidence type="ECO:0000256" key="1">
    <source>
        <dbReference type="SAM" id="Phobius"/>
    </source>
</evidence>
<accession>A0A367R2G0</accession>
<reference evidence="2 3" key="1">
    <citation type="submission" date="2016-04" db="EMBL/GenBank/DDBJ databases">
        <authorList>
            <person name="Evans L.H."/>
            <person name="Alamgir A."/>
            <person name="Owens N."/>
            <person name="Weber N.D."/>
            <person name="Virtaneva K."/>
            <person name="Barbian K."/>
            <person name="Babar A."/>
            <person name="Rosenke K."/>
        </authorList>
    </citation>
    <scope>NUCLEOTIDE SEQUENCE [LARGE SCALE GENOMIC DNA]</scope>
    <source>
        <strain evidence="2">NIES-2108</strain>
    </source>
</reference>
<evidence type="ECO:0008006" key="4">
    <source>
        <dbReference type="Google" id="ProtNLM"/>
    </source>
</evidence>
<dbReference type="AlphaFoldDB" id="A0A367R2G0"/>
<sequence>MNFCRWIVQVVLRSEEAKGFVLLEKRWVVEQTFSLFTVCGKGHFEGFQTLIFLLTIIISLELLMIILWKKPRFFGA</sequence>
<dbReference type="Proteomes" id="UP000252085">
    <property type="component" value="Unassembled WGS sequence"/>
</dbReference>
<name>A0A367R2G0_NOSPU</name>
<protein>
    <recommendedName>
        <fullName evidence="4">Transposase IS4-like domain-containing protein</fullName>
    </recommendedName>
</protein>
<keyword evidence="1" id="KW-0472">Membrane</keyword>
<keyword evidence="1" id="KW-0812">Transmembrane</keyword>
<dbReference type="EMBL" id="LXQE01000184">
    <property type="protein sequence ID" value="RCJ30647.1"/>
    <property type="molecule type" value="Genomic_DNA"/>
</dbReference>
<keyword evidence="1" id="KW-1133">Transmembrane helix</keyword>
<comment type="caution">
    <text evidence="2">The sequence shown here is derived from an EMBL/GenBank/DDBJ whole genome shotgun (WGS) entry which is preliminary data.</text>
</comment>
<feature type="transmembrane region" description="Helical" evidence="1">
    <location>
        <begin position="50"/>
        <end position="68"/>
    </location>
</feature>
<organism evidence="2 3">
    <name type="scientific">Nostoc punctiforme NIES-2108</name>
    <dbReference type="NCBI Taxonomy" id="1356359"/>
    <lineage>
        <taxon>Bacteria</taxon>
        <taxon>Bacillati</taxon>
        <taxon>Cyanobacteriota</taxon>
        <taxon>Cyanophyceae</taxon>
        <taxon>Nostocales</taxon>
        <taxon>Nostocaceae</taxon>
        <taxon>Nostoc</taxon>
    </lineage>
</organism>
<proteinExistence type="predicted"/>